<evidence type="ECO:0000313" key="11">
    <source>
        <dbReference type="WBParaSite" id="jg4892"/>
    </source>
</evidence>
<feature type="region of interest" description="Disordered" evidence="7">
    <location>
        <begin position="308"/>
        <end position="331"/>
    </location>
</feature>
<proteinExistence type="inferred from homology"/>
<dbReference type="WBParaSite" id="jg4892">
    <property type="protein sequence ID" value="jg4892"/>
    <property type="gene ID" value="jg4892"/>
</dbReference>
<keyword evidence="6" id="KW-0539">Nucleus</keyword>
<dbReference type="SMART" id="SM00484">
    <property type="entry name" value="XPGI"/>
    <property type="match status" value="1"/>
</dbReference>
<dbReference type="InterPro" id="IPR029060">
    <property type="entry name" value="PIN-like_dom_sf"/>
</dbReference>
<dbReference type="PRINTS" id="PR00066">
    <property type="entry name" value="XRODRMPGMNTG"/>
</dbReference>
<dbReference type="SMART" id="SM00485">
    <property type="entry name" value="XPGN"/>
    <property type="match status" value="1"/>
</dbReference>
<dbReference type="SUPFAM" id="SSF88723">
    <property type="entry name" value="PIN domain-like"/>
    <property type="match status" value="1"/>
</dbReference>
<protein>
    <submittedName>
        <fullName evidence="11">Uncharacterized protein</fullName>
    </submittedName>
</protein>
<dbReference type="InterPro" id="IPR019974">
    <property type="entry name" value="XPG_CS"/>
</dbReference>
<comment type="similarity">
    <text evidence="2">Belongs to the XPG/RAD2 endonuclease family. XPG subfamily.</text>
</comment>
<evidence type="ECO:0000313" key="10">
    <source>
        <dbReference type="Proteomes" id="UP000887574"/>
    </source>
</evidence>
<dbReference type="GO" id="GO:0004520">
    <property type="term" value="F:DNA endonuclease activity"/>
    <property type="evidence" value="ECO:0007669"/>
    <property type="project" value="TreeGrafter"/>
</dbReference>
<keyword evidence="10" id="KW-1185">Reference proteome</keyword>
<reference evidence="11" key="1">
    <citation type="submission" date="2022-11" db="UniProtKB">
        <authorList>
            <consortium name="WormBaseParasite"/>
        </authorList>
    </citation>
    <scope>IDENTIFICATION</scope>
</reference>
<dbReference type="GO" id="GO:0003697">
    <property type="term" value="F:single-stranded DNA binding"/>
    <property type="evidence" value="ECO:0007669"/>
    <property type="project" value="InterPro"/>
</dbReference>
<keyword evidence="4" id="KW-0227">DNA damage</keyword>
<dbReference type="GO" id="GO:0005634">
    <property type="term" value="C:nucleus"/>
    <property type="evidence" value="ECO:0007669"/>
    <property type="project" value="UniProtKB-SubCell"/>
</dbReference>
<accession>A0A915ED79</accession>
<evidence type="ECO:0000256" key="5">
    <source>
        <dbReference type="ARBA" id="ARBA00023204"/>
    </source>
</evidence>
<feature type="compositionally biased region" description="Acidic residues" evidence="7">
    <location>
        <begin position="308"/>
        <end position="318"/>
    </location>
</feature>
<dbReference type="Gene3D" id="3.40.50.1010">
    <property type="entry name" value="5'-nuclease"/>
    <property type="match status" value="2"/>
</dbReference>
<comment type="subcellular location">
    <subcellularLocation>
        <location evidence="1">Nucleus</location>
    </subcellularLocation>
</comment>
<evidence type="ECO:0000256" key="2">
    <source>
        <dbReference type="ARBA" id="ARBA00005283"/>
    </source>
</evidence>
<dbReference type="InterPro" id="IPR006086">
    <property type="entry name" value="XPG-I_dom"/>
</dbReference>
<dbReference type="GO" id="GO:0016788">
    <property type="term" value="F:hydrolase activity, acting on ester bonds"/>
    <property type="evidence" value="ECO:0007669"/>
    <property type="project" value="InterPro"/>
</dbReference>
<dbReference type="InterPro" id="IPR001044">
    <property type="entry name" value="XPG/Rad2_eukaryotes"/>
</dbReference>
<dbReference type="Pfam" id="PF00867">
    <property type="entry name" value="XPG_I"/>
    <property type="match status" value="1"/>
</dbReference>
<evidence type="ECO:0000256" key="7">
    <source>
        <dbReference type="SAM" id="MobiDB-lite"/>
    </source>
</evidence>
<keyword evidence="5" id="KW-0234">DNA repair</keyword>
<dbReference type="Pfam" id="PF00752">
    <property type="entry name" value="XPG_N"/>
    <property type="match status" value="1"/>
</dbReference>
<dbReference type="Proteomes" id="UP000887574">
    <property type="component" value="Unplaced"/>
</dbReference>
<dbReference type="GO" id="GO:0006289">
    <property type="term" value="P:nucleotide-excision repair"/>
    <property type="evidence" value="ECO:0007669"/>
    <property type="project" value="InterPro"/>
</dbReference>
<evidence type="ECO:0000256" key="3">
    <source>
        <dbReference type="ARBA" id="ARBA00022759"/>
    </source>
</evidence>
<organism evidence="10 11">
    <name type="scientific">Ditylenchus dipsaci</name>
    <dbReference type="NCBI Taxonomy" id="166011"/>
    <lineage>
        <taxon>Eukaryota</taxon>
        <taxon>Metazoa</taxon>
        <taxon>Ecdysozoa</taxon>
        <taxon>Nematoda</taxon>
        <taxon>Chromadorea</taxon>
        <taxon>Rhabditida</taxon>
        <taxon>Tylenchina</taxon>
        <taxon>Tylenchomorpha</taxon>
        <taxon>Sphaerularioidea</taxon>
        <taxon>Anguinidae</taxon>
        <taxon>Anguininae</taxon>
        <taxon>Ditylenchus</taxon>
    </lineage>
</organism>
<keyword evidence="3" id="KW-0378">Hydrolase</keyword>
<feature type="domain" description="XPG N-terminal" evidence="9">
    <location>
        <begin position="1"/>
        <end position="97"/>
    </location>
</feature>
<dbReference type="PANTHER" id="PTHR16171">
    <property type="entry name" value="DNA REPAIR PROTEIN COMPLEMENTING XP-G CELLS-RELATED"/>
    <property type="match status" value="1"/>
</dbReference>
<dbReference type="AlphaFoldDB" id="A0A915ED79"/>
<keyword evidence="3" id="KW-0540">Nuclease</keyword>
<dbReference type="PANTHER" id="PTHR16171:SF7">
    <property type="entry name" value="DNA REPAIR PROTEIN RAD2"/>
    <property type="match status" value="1"/>
</dbReference>
<sequence>MGVGGLWPLLEPTSSSITLDRLEGKRLAVDIHYGCTKRSRLFSHNLDSKCPHLSLLIHRISKLLFYKIRPVFIFDGAEVPVFKKQLLRNRALKKHLDELTSTKQTQMKMLERVVQEKHGELLDDLSCSSSDPPSPQKKARKSAEEDMFVLPSTSVKLLETDLDETMVSADDRMTFLKNAKEKFREARLRIEEIPEESKDFSSFQLKRSHRNKIHTQMEMLKKEKLAQCVRVSADKMKMVVVDNHLRSHVLLRDDDVQIINQKTWTGRSWSKNPLHGLNFSTDGTTAKRRTAEIWISSADYVKSGIDEDSWTSESEDSNSDANPATTPLSKADARADKNRLTIFRKQKNVRSQHFKRRDDGVYTDCQQFLTLLGLPYLCAPGEAEAQCAELERLGLVDGIISDDSDVWLLFGAKLVYKNMFSRSKHVQEYQSGKIFKELGLERKEFVQIVGVVTALELIAEFAKLDETKTDSMSEAFAMWRKFEIGSSQTNRLRRIIENNNDETVISKFPNPAFLMPMQIQ</sequence>
<feature type="domain" description="XPG-I" evidence="8">
    <location>
        <begin position="370"/>
        <end position="440"/>
    </location>
</feature>
<evidence type="ECO:0000256" key="4">
    <source>
        <dbReference type="ARBA" id="ARBA00022763"/>
    </source>
</evidence>
<dbReference type="InterPro" id="IPR006085">
    <property type="entry name" value="XPG_DNA_repair_N"/>
</dbReference>
<name>A0A915ED79_9BILA</name>
<evidence type="ECO:0000256" key="6">
    <source>
        <dbReference type="ARBA" id="ARBA00023242"/>
    </source>
</evidence>
<evidence type="ECO:0000256" key="1">
    <source>
        <dbReference type="ARBA" id="ARBA00004123"/>
    </source>
</evidence>
<dbReference type="PROSITE" id="PS00842">
    <property type="entry name" value="XPG_2"/>
    <property type="match status" value="1"/>
</dbReference>
<dbReference type="InterPro" id="IPR006084">
    <property type="entry name" value="XPG/Rad2"/>
</dbReference>
<feature type="region of interest" description="Disordered" evidence="7">
    <location>
        <begin position="123"/>
        <end position="144"/>
    </location>
</feature>
<keyword evidence="3" id="KW-0255">Endonuclease</keyword>
<evidence type="ECO:0000259" key="9">
    <source>
        <dbReference type="SMART" id="SM00485"/>
    </source>
</evidence>
<evidence type="ECO:0000259" key="8">
    <source>
        <dbReference type="SMART" id="SM00484"/>
    </source>
</evidence>
<dbReference type="CDD" id="cd09868">
    <property type="entry name" value="PIN_XPG_RAD2"/>
    <property type="match status" value="1"/>
</dbReference>
<dbReference type="PRINTS" id="PR00853">
    <property type="entry name" value="XPGRADSUPER"/>
</dbReference>